<dbReference type="AlphaFoldDB" id="A0A6J4QJR7"/>
<protein>
    <submittedName>
        <fullName evidence="2">Uncharacterized protein</fullName>
    </submittedName>
</protein>
<feature type="compositionally biased region" description="Basic residues" evidence="1">
    <location>
        <begin position="41"/>
        <end position="53"/>
    </location>
</feature>
<sequence length="80" mass="8253">VGSGQGLRRAAAGGPDGVGAARLRRGRGPHADLPRAEPRRRPGTRRAARRRGRGGGVPPRPAHRAHPGAGVRRRGGPLAP</sequence>
<gene>
    <name evidence="2" type="ORF">AVDCRST_MAG66-4491</name>
</gene>
<name>A0A6J4QJR7_9PSEU</name>
<organism evidence="2">
    <name type="scientific">uncultured Pseudonocardia sp</name>
    <dbReference type="NCBI Taxonomy" id="211455"/>
    <lineage>
        <taxon>Bacteria</taxon>
        <taxon>Bacillati</taxon>
        <taxon>Actinomycetota</taxon>
        <taxon>Actinomycetes</taxon>
        <taxon>Pseudonocardiales</taxon>
        <taxon>Pseudonocardiaceae</taxon>
        <taxon>Pseudonocardia</taxon>
        <taxon>environmental samples</taxon>
    </lineage>
</organism>
<evidence type="ECO:0000313" key="2">
    <source>
        <dbReference type="EMBL" id="CAA9446982.1"/>
    </source>
</evidence>
<feature type="region of interest" description="Disordered" evidence="1">
    <location>
        <begin position="1"/>
        <end position="80"/>
    </location>
</feature>
<feature type="non-terminal residue" evidence="2">
    <location>
        <position position="80"/>
    </location>
</feature>
<feature type="compositionally biased region" description="Low complexity" evidence="1">
    <location>
        <begin position="8"/>
        <end position="21"/>
    </location>
</feature>
<feature type="compositionally biased region" description="Basic and acidic residues" evidence="1">
    <location>
        <begin position="29"/>
        <end position="40"/>
    </location>
</feature>
<dbReference type="EMBL" id="CADCUS010000609">
    <property type="protein sequence ID" value="CAA9446982.1"/>
    <property type="molecule type" value="Genomic_DNA"/>
</dbReference>
<reference evidence="2" key="1">
    <citation type="submission" date="2020-02" db="EMBL/GenBank/DDBJ databases">
        <authorList>
            <person name="Meier V. D."/>
        </authorList>
    </citation>
    <scope>NUCLEOTIDE SEQUENCE</scope>
    <source>
        <strain evidence="2">AVDCRST_MAG66</strain>
    </source>
</reference>
<accession>A0A6J4QJR7</accession>
<proteinExistence type="predicted"/>
<evidence type="ECO:0000256" key="1">
    <source>
        <dbReference type="SAM" id="MobiDB-lite"/>
    </source>
</evidence>
<feature type="compositionally biased region" description="Basic residues" evidence="1">
    <location>
        <begin position="61"/>
        <end position="80"/>
    </location>
</feature>
<feature type="non-terminal residue" evidence="2">
    <location>
        <position position="1"/>
    </location>
</feature>